<sequence>MIRKTTATRRFVVAAALATAGVMAASGSAVAAPATVPFLCRVPENGVWSEYGSNRLFDVTAPATVSAHQKFTVKYAQGASTLNPAYQKEVRDIAVKINQPAGARLVSLKLTGGSNLGDSVQSVVSAGNQLTLRASGPFYGGSTFELPVIEAVYIAPAAGTLVTSVGGTSFDDTGLSMKRLDTTINDFTPVQCYPNPATPVQLSNTTVQ</sequence>
<gene>
    <name evidence="2" type="ORF">GCM10009575_013590</name>
</gene>
<evidence type="ECO:0000313" key="3">
    <source>
        <dbReference type="Proteomes" id="UP001500418"/>
    </source>
</evidence>
<evidence type="ECO:0000313" key="2">
    <source>
        <dbReference type="EMBL" id="GAA0920628.1"/>
    </source>
</evidence>
<dbReference type="Proteomes" id="UP001500418">
    <property type="component" value="Unassembled WGS sequence"/>
</dbReference>
<dbReference type="InterPro" id="IPR006311">
    <property type="entry name" value="TAT_signal"/>
</dbReference>
<name>A0ABN1P0L9_9ACTN</name>
<accession>A0ABN1P0L9</accession>
<feature type="signal peptide" evidence="1">
    <location>
        <begin position="1"/>
        <end position="31"/>
    </location>
</feature>
<dbReference type="PROSITE" id="PS51318">
    <property type="entry name" value="TAT"/>
    <property type="match status" value="1"/>
</dbReference>
<feature type="chain" id="PRO_5046020483" evidence="1">
    <location>
        <begin position="32"/>
        <end position="208"/>
    </location>
</feature>
<keyword evidence="1" id="KW-0732">Signal</keyword>
<proteinExistence type="predicted"/>
<comment type="caution">
    <text evidence="2">The sequence shown here is derived from an EMBL/GenBank/DDBJ whole genome shotgun (WGS) entry which is preliminary data.</text>
</comment>
<reference evidence="2 3" key="1">
    <citation type="journal article" date="2019" name="Int. J. Syst. Evol. Microbiol.">
        <title>The Global Catalogue of Microorganisms (GCM) 10K type strain sequencing project: providing services to taxonomists for standard genome sequencing and annotation.</title>
        <authorList>
            <consortium name="The Broad Institute Genomics Platform"/>
            <consortium name="The Broad Institute Genome Sequencing Center for Infectious Disease"/>
            <person name="Wu L."/>
            <person name="Ma J."/>
        </authorList>
    </citation>
    <scope>NUCLEOTIDE SEQUENCE [LARGE SCALE GENOMIC DNA]</scope>
    <source>
        <strain evidence="2 3">JCM 11444</strain>
    </source>
</reference>
<keyword evidence="3" id="KW-1185">Reference proteome</keyword>
<protein>
    <submittedName>
        <fullName evidence="2">Cyclase</fullName>
    </submittedName>
</protein>
<evidence type="ECO:0000256" key="1">
    <source>
        <dbReference type="SAM" id="SignalP"/>
    </source>
</evidence>
<organism evidence="2 3">
    <name type="scientific">Streptomyces rhizosphaericus</name>
    <dbReference type="NCBI Taxonomy" id="114699"/>
    <lineage>
        <taxon>Bacteria</taxon>
        <taxon>Bacillati</taxon>
        <taxon>Actinomycetota</taxon>
        <taxon>Actinomycetes</taxon>
        <taxon>Kitasatosporales</taxon>
        <taxon>Streptomycetaceae</taxon>
        <taxon>Streptomyces</taxon>
        <taxon>Streptomyces violaceusniger group</taxon>
    </lineage>
</organism>
<dbReference type="EMBL" id="BAAAID010000005">
    <property type="protein sequence ID" value="GAA0920628.1"/>
    <property type="molecule type" value="Genomic_DNA"/>
</dbReference>